<evidence type="ECO:0000256" key="2">
    <source>
        <dbReference type="ARBA" id="ARBA00022989"/>
    </source>
</evidence>
<dbReference type="PANTHER" id="PTHR45761">
    <property type="entry name" value="EXTENDED SYNAPTOTAGMIN-LIKE PROTEIN 2, ISOFORM C"/>
    <property type="match status" value="1"/>
</dbReference>
<evidence type="ECO:0000259" key="3">
    <source>
        <dbReference type="PROSITE" id="PS50004"/>
    </source>
</evidence>
<dbReference type="CDD" id="cd00030">
    <property type="entry name" value="C2"/>
    <property type="match status" value="1"/>
</dbReference>
<dbReference type="InterPro" id="IPR051634">
    <property type="entry name" value="Extended_Synaptotagmin"/>
</dbReference>
<dbReference type="GO" id="GO:0005737">
    <property type="term" value="C:cytoplasm"/>
    <property type="evidence" value="ECO:0007669"/>
    <property type="project" value="UniProtKB-ARBA"/>
</dbReference>
<dbReference type="AlphaFoldDB" id="A0AAE0G3D4"/>
<dbReference type="InterPro" id="IPR035892">
    <property type="entry name" value="C2_domain_sf"/>
</dbReference>
<organism evidence="4 5">
    <name type="scientific">Cymbomonas tetramitiformis</name>
    <dbReference type="NCBI Taxonomy" id="36881"/>
    <lineage>
        <taxon>Eukaryota</taxon>
        <taxon>Viridiplantae</taxon>
        <taxon>Chlorophyta</taxon>
        <taxon>Pyramimonadophyceae</taxon>
        <taxon>Pyramimonadales</taxon>
        <taxon>Pyramimonadaceae</taxon>
        <taxon>Cymbomonas</taxon>
    </lineage>
</organism>
<dbReference type="EMBL" id="LGRX02010193">
    <property type="protein sequence ID" value="KAK3270789.1"/>
    <property type="molecule type" value="Genomic_DNA"/>
</dbReference>
<dbReference type="Pfam" id="PF17047">
    <property type="entry name" value="SMP_LBD"/>
    <property type="match status" value="1"/>
</dbReference>
<evidence type="ECO:0000313" key="4">
    <source>
        <dbReference type="EMBL" id="KAK3270789.1"/>
    </source>
</evidence>
<proteinExistence type="predicted"/>
<keyword evidence="2" id="KW-0472">Membrane</keyword>
<keyword evidence="2" id="KW-1133">Transmembrane helix</keyword>
<keyword evidence="1" id="KW-0812">Transmembrane</keyword>
<dbReference type="PROSITE" id="PS50004">
    <property type="entry name" value="C2"/>
    <property type="match status" value="1"/>
</dbReference>
<dbReference type="InterPro" id="IPR039010">
    <property type="entry name" value="Synaptotagmin_SMP"/>
</dbReference>
<dbReference type="Pfam" id="PF00168">
    <property type="entry name" value="C2"/>
    <property type="match status" value="1"/>
</dbReference>
<dbReference type="PANTHER" id="PTHR45761:SF1">
    <property type="entry name" value="EXTENDED SYNAPTOTAGMIN-LIKE PROTEIN 2, ISOFORM C"/>
    <property type="match status" value="1"/>
</dbReference>
<name>A0AAE0G3D4_9CHLO</name>
<dbReference type="Proteomes" id="UP001190700">
    <property type="component" value="Unassembled WGS sequence"/>
</dbReference>
<keyword evidence="5" id="KW-1185">Reference proteome</keyword>
<evidence type="ECO:0000313" key="5">
    <source>
        <dbReference type="Proteomes" id="UP001190700"/>
    </source>
</evidence>
<sequence>MHTDIEVSIAGIHCGLERLTLSGQLAVVFNPLVNCVPIIGAMSVFFYNAPAITFDLTGLGNLVEMPMLYRVLHNTVRNVINGILVLPNRISITLSPEADFFETFVQPCGFMQYTCVRGAAFQSVKTLGIADVPDIYVRTRIGTHQFETSTCHNSCDPVWEITDDGSTSDEFLLYDSHQMIYLEVLEDDRFRNYMIGRIEVPCRELIDHHEMTLPCKRGRIVDGPSSESTITVRGNIFTLSNDRQFFDAPPSGCINIDGDEYCVSKHALLVALVDHTGPVPNMNLSAQCYLEVSVECAAPQSSKVVKVVPEEETSWKCEFLFNCVRSDIVWSKSITISLMQLAKGSKEKDPSRDLCLGSTSTSWDHLKGCTDMTFAEAHTELHGGHQDGNPIMRSKLMLFSAFKMQTSGT</sequence>
<comment type="caution">
    <text evidence="4">The sequence shown here is derived from an EMBL/GenBank/DDBJ whole genome shotgun (WGS) entry which is preliminary data.</text>
</comment>
<dbReference type="CDD" id="cd21670">
    <property type="entry name" value="SMP_ESyt"/>
    <property type="match status" value="1"/>
</dbReference>
<feature type="domain" description="C2" evidence="3">
    <location>
        <begin position="86"/>
        <end position="215"/>
    </location>
</feature>
<dbReference type="SUPFAM" id="SSF49562">
    <property type="entry name" value="C2 domain (Calcium/lipid-binding domain, CaLB)"/>
    <property type="match status" value="1"/>
</dbReference>
<gene>
    <name evidence="4" type="ORF">CYMTET_20830</name>
</gene>
<dbReference type="InterPro" id="IPR000008">
    <property type="entry name" value="C2_dom"/>
</dbReference>
<dbReference type="Gene3D" id="2.60.40.150">
    <property type="entry name" value="C2 domain"/>
    <property type="match status" value="1"/>
</dbReference>
<protein>
    <recommendedName>
        <fullName evidence="3">C2 domain-containing protein</fullName>
    </recommendedName>
</protein>
<reference evidence="4 5" key="1">
    <citation type="journal article" date="2015" name="Genome Biol. Evol.">
        <title>Comparative Genomics of a Bacterivorous Green Alga Reveals Evolutionary Causalities and Consequences of Phago-Mixotrophic Mode of Nutrition.</title>
        <authorList>
            <person name="Burns J.A."/>
            <person name="Paasch A."/>
            <person name="Narechania A."/>
            <person name="Kim E."/>
        </authorList>
    </citation>
    <scope>NUCLEOTIDE SEQUENCE [LARGE SCALE GENOMIC DNA]</scope>
    <source>
        <strain evidence="4 5">PLY_AMNH</strain>
    </source>
</reference>
<evidence type="ECO:0000256" key="1">
    <source>
        <dbReference type="ARBA" id="ARBA00022692"/>
    </source>
</evidence>
<accession>A0AAE0G3D4</accession>